<feature type="transmembrane region" description="Helical" evidence="3">
    <location>
        <begin position="294"/>
        <end position="313"/>
    </location>
</feature>
<keyword evidence="3" id="KW-0812">Transmembrane</keyword>
<feature type="domain" description="3-beta hydroxysteroid dehydrogenase/isomerase" evidence="4">
    <location>
        <begin position="13"/>
        <end position="291"/>
    </location>
</feature>
<reference evidence="5 6" key="1">
    <citation type="submission" date="2022-05" db="EMBL/GenBank/DDBJ databases">
        <authorList>
            <consortium name="Genoscope - CEA"/>
            <person name="William W."/>
        </authorList>
    </citation>
    <scope>NUCLEOTIDE SEQUENCE [LARGE SCALE GENOMIC DNA]</scope>
</reference>
<comment type="similarity">
    <text evidence="1 3">Belongs to the 3-beta-HSD family.</text>
</comment>
<keyword evidence="3" id="KW-0472">Membrane</keyword>
<keyword evidence="3" id="KW-1133">Transmembrane helix</keyword>
<evidence type="ECO:0000256" key="3">
    <source>
        <dbReference type="RuleBase" id="RU004475"/>
    </source>
</evidence>
<organism evidence="5 6">
    <name type="scientific">Porites evermanni</name>
    <dbReference type="NCBI Taxonomy" id="104178"/>
    <lineage>
        <taxon>Eukaryota</taxon>
        <taxon>Metazoa</taxon>
        <taxon>Cnidaria</taxon>
        <taxon>Anthozoa</taxon>
        <taxon>Hexacorallia</taxon>
        <taxon>Scleractinia</taxon>
        <taxon>Fungiina</taxon>
        <taxon>Poritidae</taxon>
        <taxon>Porites</taxon>
    </lineage>
</organism>
<dbReference type="PANTHER" id="PTHR43245">
    <property type="entry name" value="BIFUNCTIONAL POLYMYXIN RESISTANCE PROTEIN ARNA"/>
    <property type="match status" value="1"/>
</dbReference>
<dbReference type="InterPro" id="IPR036291">
    <property type="entry name" value="NAD(P)-bd_dom_sf"/>
</dbReference>
<protein>
    <recommendedName>
        <fullName evidence="4">3-beta hydroxysteroid dehydrogenase/isomerase domain-containing protein</fullName>
    </recommendedName>
</protein>
<keyword evidence="6" id="KW-1185">Reference proteome</keyword>
<keyword evidence="2 3" id="KW-0560">Oxidoreductase</keyword>
<sequence>MAAQVAAGDEIIVVTGAAGFLGAKVVELLNTKGPNIMEIRGFDICPQKPPCFLPSYDPYGKVMLRYSQGDVRNYEEVKAVCKGATVVIHTAALIEVSPTSETGMWAVNVKGTENIIKACIECNVAKLVYSSTADVLLGWSENYNLNESTPAPGDKVSDYLFGQYAFTKMQAEKRVLSANGSKLANGGRLVTCSLRMLVMYGERDTVFIPNVINSAKSQLGYLPRMGNRDAIFNLCYVGNAAWAHVLATEVMHSKPNVIAGKAFCIGDHTPNKNFFDFLEPYLEATGCTLLNISIPYSIIVFFAFILELVAWILRPFGKISVSFTRSSIYCVCKGMTINWNKAKKELGYAPIYSYEESKNNTVRYLVKRFVA</sequence>
<dbReference type="EMBL" id="CALNXI010000110">
    <property type="protein sequence ID" value="CAH3019236.1"/>
    <property type="molecule type" value="Genomic_DNA"/>
</dbReference>
<dbReference type="SUPFAM" id="SSF51735">
    <property type="entry name" value="NAD(P)-binding Rossmann-fold domains"/>
    <property type="match status" value="1"/>
</dbReference>
<evidence type="ECO:0000256" key="1">
    <source>
        <dbReference type="ARBA" id="ARBA00009219"/>
    </source>
</evidence>
<proteinExistence type="inferred from homology"/>
<dbReference type="InterPro" id="IPR050177">
    <property type="entry name" value="Lipid_A_modif_metabolic_enz"/>
</dbReference>
<dbReference type="PANTHER" id="PTHR43245:SF51">
    <property type="entry name" value="SHORT CHAIN DEHYDROGENASE_REDUCTASE FAMILY 42E, MEMBER 2"/>
    <property type="match status" value="1"/>
</dbReference>
<evidence type="ECO:0000313" key="6">
    <source>
        <dbReference type="Proteomes" id="UP001159427"/>
    </source>
</evidence>
<dbReference type="Gene3D" id="3.40.50.720">
    <property type="entry name" value="NAD(P)-binding Rossmann-like Domain"/>
    <property type="match status" value="1"/>
</dbReference>
<name>A0ABN8LVR4_9CNID</name>
<evidence type="ECO:0000256" key="2">
    <source>
        <dbReference type="ARBA" id="ARBA00023002"/>
    </source>
</evidence>
<accession>A0ABN8LVR4</accession>
<gene>
    <name evidence="5" type="ORF">PEVE_00001870</name>
</gene>
<evidence type="ECO:0000259" key="4">
    <source>
        <dbReference type="Pfam" id="PF01073"/>
    </source>
</evidence>
<dbReference type="Proteomes" id="UP001159427">
    <property type="component" value="Unassembled WGS sequence"/>
</dbReference>
<evidence type="ECO:0000313" key="5">
    <source>
        <dbReference type="EMBL" id="CAH3019236.1"/>
    </source>
</evidence>
<comment type="caution">
    <text evidence="5">The sequence shown here is derived from an EMBL/GenBank/DDBJ whole genome shotgun (WGS) entry which is preliminary data.</text>
</comment>
<dbReference type="InterPro" id="IPR002225">
    <property type="entry name" value="3Beta_OHSteriod_DH/Estase"/>
</dbReference>
<dbReference type="Pfam" id="PF01073">
    <property type="entry name" value="3Beta_HSD"/>
    <property type="match status" value="1"/>
</dbReference>